<dbReference type="AlphaFoldDB" id="A0A7C9VRC2"/>
<protein>
    <submittedName>
        <fullName evidence="1">Tautomerase family protein</fullName>
    </submittedName>
</protein>
<evidence type="ECO:0000313" key="2">
    <source>
        <dbReference type="Proteomes" id="UP000480266"/>
    </source>
</evidence>
<dbReference type="Pfam" id="PF14552">
    <property type="entry name" value="Tautomerase_2"/>
    <property type="match status" value="1"/>
</dbReference>
<dbReference type="Gene3D" id="3.30.429.10">
    <property type="entry name" value="Macrophage Migration Inhibitory Factor"/>
    <property type="match status" value="1"/>
</dbReference>
<dbReference type="SUPFAM" id="SSF55331">
    <property type="entry name" value="Tautomerase/MIF"/>
    <property type="match status" value="1"/>
</dbReference>
<dbReference type="EMBL" id="JAAMRR010001689">
    <property type="protein sequence ID" value="NGX99795.1"/>
    <property type="molecule type" value="Genomic_DNA"/>
</dbReference>
<comment type="caution">
    <text evidence="1">The sequence shown here is derived from an EMBL/GenBank/DDBJ whole genome shotgun (WGS) entry which is preliminary data.</text>
</comment>
<sequence>MPLVRIDLAKGTSAEHRKAIGEIIYTAMIETINVPVDDKFQVITEHAPEELNFPKSYLGIEYSKDIVFIQITLNGGRTVDMKKAFYKRIADELHAQLNIRREDVFINLVEVAKENWSFGNGIAQYA</sequence>
<dbReference type="PANTHER" id="PTHR38460">
    <property type="entry name" value="TAUTOMERASE YOLI-RELATED"/>
    <property type="match status" value="1"/>
</dbReference>
<gene>
    <name evidence="1" type="ORF">G4V63_32830</name>
</gene>
<accession>A0A7C9VRC2</accession>
<dbReference type="InterPro" id="IPR014347">
    <property type="entry name" value="Tautomerase/MIF_sf"/>
</dbReference>
<proteinExistence type="predicted"/>
<dbReference type="InterPro" id="IPR037479">
    <property type="entry name" value="Tauto_MSAD"/>
</dbReference>
<organism evidence="1 2">
    <name type="scientific">Candidatus Afipia apatlaquensis</name>
    <dbReference type="NCBI Taxonomy" id="2712852"/>
    <lineage>
        <taxon>Bacteria</taxon>
        <taxon>Pseudomonadati</taxon>
        <taxon>Pseudomonadota</taxon>
        <taxon>Alphaproteobacteria</taxon>
        <taxon>Hyphomicrobiales</taxon>
        <taxon>Nitrobacteraceae</taxon>
        <taxon>Afipia</taxon>
    </lineage>
</organism>
<dbReference type="Proteomes" id="UP000480266">
    <property type="component" value="Unassembled WGS sequence"/>
</dbReference>
<keyword evidence="2" id="KW-1185">Reference proteome</keyword>
<dbReference type="PANTHER" id="PTHR38460:SF1">
    <property type="entry name" value="TAUTOMERASE YOLI-RELATED"/>
    <property type="match status" value="1"/>
</dbReference>
<reference evidence="1" key="1">
    <citation type="submission" date="2020-02" db="EMBL/GenBank/DDBJ databases">
        <title>Draft genome sequence of Candidatus Afipia apatlaquensis IBT-C3, a potential strain for decolorization of textile dyes.</title>
        <authorList>
            <person name="Sanchez-Reyes A."/>
            <person name="Breton-Deval L."/>
            <person name="Mangelson H."/>
            <person name="Sanchez-Flores A."/>
        </authorList>
    </citation>
    <scope>NUCLEOTIDE SEQUENCE [LARGE SCALE GENOMIC DNA]</scope>
    <source>
        <strain evidence="1">IBT-C3</strain>
    </source>
</reference>
<evidence type="ECO:0000313" key="1">
    <source>
        <dbReference type="EMBL" id="NGX99795.1"/>
    </source>
</evidence>
<name>A0A7C9VRC2_9BRAD</name>